<name>A0AAD6UN28_9AGAR</name>
<comment type="caution">
    <text evidence="4">The sequence shown here is derived from an EMBL/GenBank/DDBJ whole genome shotgun (WGS) entry which is preliminary data.</text>
</comment>
<comment type="similarity">
    <text evidence="1">Belongs to the heat shock protein 70 family.</text>
</comment>
<dbReference type="PANTHER" id="PTHR19375">
    <property type="entry name" value="HEAT SHOCK PROTEIN 70KDA"/>
    <property type="match status" value="1"/>
</dbReference>
<reference evidence="4" key="1">
    <citation type="submission" date="2023-03" db="EMBL/GenBank/DDBJ databases">
        <title>Massive genome expansion in bonnet fungi (Mycena s.s.) driven by repeated elements and novel gene families across ecological guilds.</title>
        <authorList>
            <consortium name="Lawrence Berkeley National Laboratory"/>
            <person name="Harder C.B."/>
            <person name="Miyauchi S."/>
            <person name="Viragh M."/>
            <person name="Kuo A."/>
            <person name="Thoen E."/>
            <person name="Andreopoulos B."/>
            <person name="Lu D."/>
            <person name="Skrede I."/>
            <person name="Drula E."/>
            <person name="Henrissat B."/>
            <person name="Morin E."/>
            <person name="Kohler A."/>
            <person name="Barry K."/>
            <person name="LaButti K."/>
            <person name="Morin E."/>
            <person name="Salamov A."/>
            <person name="Lipzen A."/>
            <person name="Mereny Z."/>
            <person name="Hegedus B."/>
            <person name="Baldrian P."/>
            <person name="Stursova M."/>
            <person name="Weitz H."/>
            <person name="Taylor A."/>
            <person name="Grigoriev I.V."/>
            <person name="Nagy L.G."/>
            <person name="Martin F."/>
            <person name="Kauserud H."/>
        </authorList>
    </citation>
    <scope>NUCLEOTIDE SEQUENCE</scope>
    <source>
        <strain evidence="4">9144</strain>
    </source>
</reference>
<evidence type="ECO:0000313" key="4">
    <source>
        <dbReference type="EMBL" id="KAJ7191201.1"/>
    </source>
</evidence>
<dbReference type="InterPro" id="IPR043129">
    <property type="entry name" value="ATPase_NBD"/>
</dbReference>
<keyword evidence="2" id="KW-0547">Nucleotide-binding</keyword>
<organism evidence="4 5">
    <name type="scientific">Mycena pura</name>
    <dbReference type="NCBI Taxonomy" id="153505"/>
    <lineage>
        <taxon>Eukaryota</taxon>
        <taxon>Fungi</taxon>
        <taxon>Dikarya</taxon>
        <taxon>Basidiomycota</taxon>
        <taxon>Agaricomycotina</taxon>
        <taxon>Agaricomycetes</taxon>
        <taxon>Agaricomycetidae</taxon>
        <taxon>Agaricales</taxon>
        <taxon>Marasmiineae</taxon>
        <taxon>Mycenaceae</taxon>
        <taxon>Mycena</taxon>
    </lineage>
</organism>
<evidence type="ECO:0000256" key="2">
    <source>
        <dbReference type="ARBA" id="ARBA00022741"/>
    </source>
</evidence>
<evidence type="ECO:0000313" key="5">
    <source>
        <dbReference type="Proteomes" id="UP001219525"/>
    </source>
</evidence>
<protein>
    <submittedName>
        <fullName evidence="4">Hsp70 protein-domain-containing protein</fullName>
    </submittedName>
</protein>
<dbReference type="EMBL" id="JARJCW010000136">
    <property type="protein sequence ID" value="KAJ7191201.1"/>
    <property type="molecule type" value="Genomic_DNA"/>
</dbReference>
<evidence type="ECO:0000256" key="3">
    <source>
        <dbReference type="ARBA" id="ARBA00022840"/>
    </source>
</evidence>
<dbReference type="Gene3D" id="3.90.640.10">
    <property type="entry name" value="Actin, Chain A, domain 4"/>
    <property type="match status" value="1"/>
</dbReference>
<accession>A0AAD6UN28</accession>
<sequence>MSCSTVVIGKSTESRMLRMKFSAGTEMDTSKESHRYVKGQWRHEVRISDIVLLDFEAEMHEMEGLETMVEQLSVGTVKAAVTEISRQTMDDVQMLKARLHALNTRVGLDRRDSSELLWSAVFAQSSVYELKRPVIGIDLGSTNSSVSIMEGKTSCVISKAWRRQAVVNSANTVFVFKRLIGRQFDDKEVKDDRKHCRSRISMVFGKIAEQYLNKKVKDAQWQSTKDASQIAGLDVFRVINEPMAAAFAYGLDKNSKAKMVAVYDLMISAEMHDGVYEVKSTNGDTHLGGEDFDILLVDHLVKQFKAENSINLNGDRMAIQRIREAAKKAKIELSSTVQTGKSLRFSQLLWTVRPPSKPKSSRESFVDYDGDIDQFFLMVS</sequence>
<dbReference type="FunFam" id="3.90.640.10:FF:000003">
    <property type="entry name" value="Molecular chaperone DnaK"/>
    <property type="match status" value="1"/>
</dbReference>
<dbReference type="GO" id="GO:0005524">
    <property type="term" value="F:ATP binding"/>
    <property type="evidence" value="ECO:0007669"/>
    <property type="project" value="UniProtKB-KW"/>
</dbReference>
<keyword evidence="5" id="KW-1185">Reference proteome</keyword>
<dbReference type="InterPro" id="IPR013126">
    <property type="entry name" value="Hsp_70_fam"/>
</dbReference>
<evidence type="ECO:0000256" key="1">
    <source>
        <dbReference type="ARBA" id="ARBA00007381"/>
    </source>
</evidence>
<gene>
    <name evidence="4" type="ORF">GGX14DRAFT_407385</name>
</gene>
<dbReference type="AlphaFoldDB" id="A0AAD6UN28"/>
<dbReference type="Proteomes" id="UP001219525">
    <property type="component" value="Unassembled WGS sequence"/>
</dbReference>
<dbReference type="Gene3D" id="3.30.420.40">
    <property type="match status" value="3"/>
</dbReference>
<dbReference type="GO" id="GO:0140662">
    <property type="term" value="F:ATP-dependent protein folding chaperone"/>
    <property type="evidence" value="ECO:0007669"/>
    <property type="project" value="InterPro"/>
</dbReference>
<dbReference type="Pfam" id="PF00012">
    <property type="entry name" value="HSP70"/>
    <property type="match status" value="2"/>
</dbReference>
<dbReference type="FunFam" id="3.30.420.40:FF:000028">
    <property type="entry name" value="heat shock 70 kDa protein-like"/>
    <property type="match status" value="1"/>
</dbReference>
<keyword evidence="3" id="KW-0067">ATP-binding</keyword>
<dbReference type="SUPFAM" id="SSF53067">
    <property type="entry name" value="Actin-like ATPase domain"/>
    <property type="match status" value="2"/>
</dbReference>
<proteinExistence type="inferred from homology"/>